<gene>
    <name evidence="2" type="ORF">LIER_08855</name>
</gene>
<keyword evidence="3" id="KW-1185">Reference proteome</keyword>
<accession>A0AAV3PEU6</accession>
<dbReference type="EMBL" id="BAABME010001462">
    <property type="protein sequence ID" value="GAA0149753.1"/>
    <property type="molecule type" value="Genomic_DNA"/>
</dbReference>
<evidence type="ECO:0000256" key="1">
    <source>
        <dbReference type="SAM" id="MobiDB-lite"/>
    </source>
</evidence>
<name>A0AAV3PEU6_LITER</name>
<feature type="compositionally biased region" description="Polar residues" evidence="1">
    <location>
        <begin position="23"/>
        <end position="33"/>
    </location>
</feature>
<dbReference type="AlphaFoldDB" id="A0AAV3PEU6"/>
<organism evidence="2 3">
    <name type="scientific">Lithospermum erythrorhizon</name>
    <name type="common">Purple gromwell</name>
    <name type="synonym">Lithospermum officinale var. erythrorhizon</name>
    <dbReference type="NCBI Taxonomy" id="34254"/>
    <lineage>
        <taxon>Eukaryota</taxon>
        <taxon>Viridiplantae</taxon>
        <taxon>Streptophyta</taxon>
        <taxon>Embryophyta</taxon>
        <taxon>Tracheophyta</taxon>
        <taxon>Spermatophyta</taxon>
        <taxon>Magnoliopsida</taxon>
        <taxon>eudicotyledons</taxon>
        <taxon>Gunneridae</taxon>
        <taxon>Pentapetalae</taxon>
        <taxon>asterids</taxon>
        <taxon>lamiids</taxon>
        <taxon>Boraginales</taxon>
        <taxon>Boraginaceae</taxon>
        <taxon>Boraginoideae</taxon>
        <taxon>Lithospermeae</taxon>
        <taxon>Lithospermum</taxon>
    </lineage>
</organism>
<feature type="compositionally biased region" description="Low complexity" evidence="1">
    <location>
        <begin position="1"/>
        <end position="22"/>
    </location>
</feature>
<feature type="region of interest" description="Disordered" evidence="1">
    <location>
        <begin position="1"/>
        <end position="33"/>
    </location>
</feature>
<evidence type="ECO:0000313" key="3">
    <source>
        <dbReference type="Proteomes" id="UP001454036"/>
    </source>
</evidence>
<proteinExistence type="predicted"/>
<reference evidence="2 3" key="1">
    <citation type="submission" date="2024-01" db="EMBL/GenBank/DDBJ databases">
        <title>The complete chloroplast genome sequence of Lithospermum erythrorhizon: insights into the phylogenetic relationship among Boraginaceae species and the maternal lineages of purple gromwells.</title>
        <authorList>
            <person name="Okada T."/>
            <person name="Watanabe K."/>
        </authorList>
    </citation>
    <scope>NUCLEOTIDE SEQUENCE [LARGE SCALE GENOMIC DNA]</scope>
</reference>
<evidence type="ECO:0000313" key="2">
    <source>
        <dbReference type="EMBL" id="GAA0149753.1"/>
    </source>
</evidence>
<comment type="caution">
    <text evidence="2">The sequence shown here is derived from an EMBL/GenBank/DDBJ whole genome shotgun (WGS) entry which is preliminary data.</text>
</comment>
<dbReference type="Proteomes" id="UP001454036">
    <property type="component" value="Unassembled WGS sequence"/>
</dbReference>
<protein>
    <submittedName>
        <fullName evidence="2">Uncharacterized protein</fullName>
    </submittedName>
</protein>
<sequence>MVISRTSSTNPPHSSNTTTNNPELSSPPSLANTDLQSLMQSPINILNDLTYAVHVLSSLECRGSPKNVLLEVVEEEAYLYEQNEAKDGALAISYLPP</sequence>